<comment type="subcellular location">
    <subcellularLocation>
        <location evidence="1">Membrane</location>
        <topology evidence="1">Multi-pass membrane protein</topology>
    </subcellularLocation>
</comment>
<comment type="caution">
    <text evidence="6">The sequence shown here is derived from an EMBL/GenBank/DDBJ whole genome shotgun (WGS) entry which is preliminary data.</text>
</comment>
<reference evidence="6 7" key="1">
    <citation type="submission" date="2016-03" db="EMBL/GenBank/DDBJ databases">
        <title>Niastella vici sp. nov., isolated from farmland soil.</title>
        <authorList>
            <person name="Chen L."/>
            <person name="Wang D."/>
            <person name="Yang S."/>
            <person name="Wang G."/>
        </authorList>
    </citation>
    <scope>NUCLEOTIDE SEQUENCE [LARGE SCALE GENOMIC DNA]</scope>
    <source>
        <strain evidence="6 7">DJ57</strain>
    </source>
</reference>
<organism evidence="6 7">
    <name type="scientific">Niastella vici</name>
    <dbReference type="NCBI Taxonomy" id="1703345"/>
    <lineage>
        <taxon>Bacteria</taxon>
        <taxon>Pseudomonadati</taxon>
        <taxon>Bacteroidota</taxon>
        <taxon>Chitinophagia</taxon>
        <taxon>Chitinophagales</taxon>
        <taxon>Chitinophagaceae</taxon>
        <taxon>Niastella</taxon>
    </lineage>
</organism>
<keyword evidence="2 5" id="KW-0812">Transmembrane</keyword>
<keyword evidence="4 5" id="KW-0472">Membrane</keyword>
<dbReference type="STRING" id="1703345.A3860_35780"/>
<keyword evidence="3 5" id="KW-1133">Transmembrane helix</keyword>
<dbReference type="OrthoDB" id="4732370at2"/>
<sequence>MSTISFLLLRLAIGVSFFGHGLVRFPKLKAFSNWMADNFTRSILPQALVIPFSYALPFVEFAIGFLLLAGFLTKYALVAGGMVMLLLLFGTTMIENWEAVPSQIIHLALLAVLLHFLDANAFALDHLLKK</sequence>
<evidence type="ECO:0000256" key="5">
    <source>
        <dbReference type="SAM" id="Phobius"/>
    </source>
</evidence>
<dbReference type="GO" id="GO:0016020">
    <property type="term" value="C:membrane"/>
    <property type="evidence" value="ECO:0007669"/>
    <property type="project" value="UniProtKB-SubCell"/>
</dbReference>
<evidence type="ECO:0000256" key="4">
    <source>
        <dbReference type="ARBA" id="ARBA00023136"/>
    </source>
</evidence>
<keyword evidence="7" id="KW-1185">Reference proteome</keyword>
<gene>
    <name evidence="6" type="ORF">A3860_35780</name>
</gene>
<dbReference type="Pfam" id="PF07681">
    <property type="entry name" value="DoxX"/>
    <property type="match status" value="1"/>
</dbReference>
<protein>
    <submittedName>
        <fullName evidence="6">DoxX family protein</fullName>
    </submittedName>
</protein>
<feature type="transmembrane region" description="Helical" evidence="5">
    <location>
        <begin position="43"/>
        <end position="68"/>
    </location>
</feature>
<evidence type="ECO:0000313" key="7">
    <source>
        <dbReference type="Proteomes" id="UP000192796"/>
    </source>
</evidence>
<feature type="transmembrane region" description="Helical" evidence="5">
    <location>
        <begin position="104"/>
        <end position="124"/>
    </location>
</feature>
<dbReference type="Proteomes" id="UP000192796">
    <property type="component" value="Unassembled WGS sequence"/>
</dbReference>
<dbReference type="InterPro" id="IPR032808">
    <property type="entry name" value="DoxX"/>
</dbReference>
<evidence type="ECO:0000256" key="2">
    <source>
        <dbReference type="ARBA" id="ARBA00022692"/>
    </source>
</evidence>
<dbReference type="AlphaFoldDB" id="A0A1V9FNE3"/>
<dbReference type="RefSeq" id="WP_081153989.1">
    <property type="nucleotide sequence ID" value="NZ_LVYD01000072.1"/>
</dbReference>
<proteinExistence type="predicted"/>
<evidence type="ECO:0000256" key="1">
    <source>
        <dbReference type="ARBA" id="ARBA00004141"/>
    </source>
</evidence>
<dbReference type="EMBL" id="LVYD01000072">
    <property type="protein sequence ID" value="OQP59875.1"/>
    <property type="molecule type" value="Genomic_DNA"/>
</dbReference>
<evidence type="ECO:0000256" key="3">
    <source>
        <dbReference type="ARBA" id="ARBA00022989"/>
    </source>
</evidence>
<feature type="transmembrane region" description="Helical" evidence="5">
    <location>
        <begin position="75"/>
        <end position="92"/>
    </location>
</feature>
<accession>A0A1V9FNE3</accession>
<name>A0A1V9FNE3_9BACT</name>
<evidence type="ECO:0000313" key="6">
    <source>
        <dbReference type="EMBL" id="OQP59875.1"/>
    </source>
</evidence>